<dbReference type="Proteomes" id="UP000095200">
    <property type="component" value="Unassembled WGS sequence"/>
</dbReference>
<accession>A0A194AJD8</accession>
<evidence type="ECO:0000256" key="7">
    <source>
        <dbReference type="ARBA" id="ARBA00022806"/>
    </source>
</evidence>
<comment type="similarity">
    <text evidence="2">In the central section; belongs to the CRISPR-associated helicase Cas3 family.</text>
</comment>
<dbReference type="InterPro" id="IPR006674">
    <property type="entry name" value="HD_domain"/>
</dbReference>
<keyword evidence="7" id="KW-0347">Helicase</keyword>
<evidence type="ECO:0000259" key="11">
    <source>
        <dbReference type="PROSITE" id="PS51643"/>
    </source>
</evidence>
<evidence type="ECO:0000256" key="1">
    <source>
        <dbReference type="ARBA" id="ARBA00006847"/>
    </source>
</evidence>
<dbReference type="InterPro" id="IPR038257">
    <property type="entry name" value="CRISPR-assoc_Cas3_HD_sf"/>
</dbReference>
<dbReference type="Gene3D" id="3.40.50.300">
    <property type="entry name" value="P-loop containing nucleotide triphosphate hydrolases"/>
    <property type="match status" value="2"/>
</dbReference>
<keyword evidence="9" id="KW-0051">Antiviral defense</keyword>
<dbReference type="Gene3D" id="1.10.3210.30">
    <property type="match status" value="1"/>
</dbReference>
<dbReference type="CDD" id="cd17930">
    <property type="entry name" value="DEXHc_cas3"/>
    <property type="match status" value="1"/>
</dbReference>
<dbReference type="GO" id="GO:0004518">
    <property type="term" value="F:nuclease activity"/>
    <property type="evidence" value="ECO:0007669"/>
    <property type="project" value="UniProtKB-KW"/>
</dbReference>
<dbReference type="GO" id="GO:0016787">
    <property type="term" value="F:hydrolase activity"/>
    <property type="evidence" value="ECO:0007669"/>
    <property type="project" value="UniProtKB-KW"/>
</dbReference>
<gene>
    <name evidence="12" type="ORF">DPF_2164</name>
</gene>
<evidence type="ECO:0000256" key="8">
    <source>
        <dbReference type="ARBA" id="ARBA00022840"/>
    </source>
</evidence>
<keyword evidence="3" id="KW-0540">Nuclease</keyword>
<organism evidence="12 13">
    <name type="scientific">Desulfoplanes formicivorans</name>
    <dbReference type="NCBI Taxonomy" id="1592317"/>
    <lineage>
        <taxon>Bacteria</taxon>
        <taxon>Pseudomonadati</taxon>
        <taxon>Thermodesulfobacteriota</taxon>
        <taxon>Desulfovibrionia</taxon>
        <taxon>Desulfovibrionales</taxon>
        <taxon>Desulfoplanaceae</taxon>
        <taxon>Desulfoplanes</taxon>
    </lineage>
</organism>
<name>A0A194AJD8_9BACT</name>
<dbReference type="RefSeq" id="WP_069859664.1">
    <property type="nucleotide sequence ID" value="NZ_BDFE01000017.1"/>
</dbReference>
<dbReference type="GO" id="GO:0046872">
    <property type="term" value="F:metal ion binding"/>
    <property type="evidence" value="ECO:0007669"/>
    <property type="project" value="UniProtKB-KW"/>
</dbReference>
<evidence type="ECO:0000256" key="5">
    <source>
        <dbReference type="ARBA" id="ARBA00022741"/>
    </source>
</evidence>
<dbReference type="EMBL" id="BDFE01000017">
    <property type="protein sequence ID" value="GAU09438.1"/>
    <property type="molecule type" value="Genomic_DNA"/>
</dbReference>
<dbReference type="PROSITE" id="PS51192">
    <property type="entry name" value="HELICASE_ATP_BIND_1"/>
    <property type="match status" value="1"/>
</dbReference>
<dbReference type="GO" id="GO:0003676">
    <property type="term" value="F:nucleic acid binding"/>
    <property type="evidence" value="ECO:0007669"/>
    <property type="project" value="InterPro"/>
</dbReference>
<comment type="similarity">
    <text evidence="1">In the N-terminal section; belongs to the CRISPR-associated nuclease Cas3-HD family.</text>
</comment>
<dbReference type="CDD" id="cd09641">
    <property type="entry name" value="Cas3''_I"/>
    <property type="match status" value="1"/>
</dbReference>
<dbReference type="InterPro" id="IPR006474">
    <property type="entry name" value="Helicase_Cas3_CRISPR-ass_core"/>
</dbReference>
<dbReference type="AlphaFoldDB" id="A0A194AJD8"/>
<dbReference type="InterPro" id="IPR006483">
    <property type="entry name" value="CRISPR-assoc_Cas3_HD"/>
</dbReference>
<evidence type="ECO:0000256" key="4">
    <source>
        <dbReference type="ARBA" id="ARBA00022723"/>
    </source>
</evidence>
<dbReference type="SUPFAM" id="SSF109604">
    <property type="entry name" value="HD-domain/PDEase-like"/>
    <property type="match status" value="1"/>
</dbReference>
<evidence type="ECO:0000259" key="10">
    <source>
        <dbReference type="PROSITE" id="PS51192"/>
    </source>
</evidence>
<dbReference type="NCBIfam" id="TIGR01587">
    <property type="entry name" value="cas3_core"/>
    <property type="match status" value="1"/>
</dbReference>
<dbReference type="InterPro" id="IPR014001">
    <property type="entry name" value="Helicase_ATP-bd"/>
</dbReference>
<dbReference type="SUPFAM" id="SSF52540">
    <property type="entry name" value="P-loop containing nucleoside triphosphate hydrolases"/>
    <property type="match status" value="1"/>
</dbReference>
<proteinExistence type="inferred from homology"/>
<dbReference type="Pfam" id="PF01966">
    <property type="entry name" value="HD"/>
    <property type="match status" value="1"/>
</dbReference>
<evidence type="ECO:0000256" key="3">
    <source>
        <dbReference type="ARBA" id="ARBA00022722"/>
    </source>
</evidence>
<protein>
    <submittedName>
        <fullName evidence="12">CRISPR-associated protein Cas3</fullName>
    </submittedName>
</protein>
<dbReference type="GO" id="GO:0004386">
    <property type="term" value="F:helicase activity"/>
    <property type="evidence" value="ECO:0007669"/>
    <property type="project" value="UniProtKB-KW"/>
</dbReference>
<keyword evidence="4" id="KW-0479">Metal-binding</keyword>
<feature type="domain" description="Helicase ATP-binding" evidence="10">
    <location>
        <begin position="229"/>
        <end position="414"/>
    </location>
</feature>
<dbReference type="InterPro" id="IPR011545">
    <property type="entry name" value="DEAD/DEAH_box_helicase_dom"/>
</dbReference>
<keyword evidence="5" id="KW-0547">Nucleotide-binding</keyword>
<keyword evidence="13" id="KW-1185">Reference proteome</keyword>
<evidence type="ECO:0000256" key="2">
    <source>
        <dbReference type="ARBA" id="ARBA00009046"/>
    </source>
</evidence>
<dbReference type="InterPro" id="IPR027417">
    <property type="entry name" value="P-loop_NTPase"/>
</dbReference>
<dbReference type="STRING" id="1592317.DPF_2164"/>
<dbReference type="GO" id="GO:0005524">
    <property type="term" value="F:ATP binding"/>
    <property type="evidence" value="ECO:0007669"/>
    <property type="project" value="UniProtKB-KW"/>
</dbReference>
<dbReference type="Pfam" id="PF22590">
    <property type="entry name" value="Cas3-like_C_2"/>
    <property type="match status" value="1"/>
</dbReference>
<dbReference type="OrthoDB" id="9810236at2"/>
<evidence type="ECO:0000256" key="6">
    <source>
        <dbReference type="ARBA" id="ARBA00022801"/>
    </source>
</evidence>
<comment type="caution">
    <text evidence="12">The sequence shown here is derived from an EMBL/GenBank/DDBJ whole genome shotgun (WGS) entry which is preliminary data.</text>
</comment>
<evidence type="ECO:0000256" key="9">
    <source>
        <dbReference type="ARBA" id="ARBA00023118"/>
    </source>
</evidence>
<dbReference type="NCBIfam" id="TIGR01596">
    <property type="entry name" value="cas3_HD"/>
    <property type="match status" value="1"/>
</dbReference>
<keyword evidence="8" id="KW-0067">ATP-binding</keyword>
<evidence type="ECO:0000313" key="13">
    <source>
        <dbReference type="Proteomes" id="UP000095200"/>
    </source>
</evidence>
<dbReference type="SMART" id="SM00487">
    <property type="entry name" value="DEXDc"/>
    <property type="match status" value="1"/>
</dbReference>
<dbReference type="InterPro" id="IPR054712">
    <property type="entry name" value="Cas3-like_dom"/>
</dbReference>
<dbReference type="GO" id="GO:0051607">
    <property type="term" value="P:defense response to virus"/>
    <property type="evidence" value="ECO:0007669"/>
    <property type="project" value="UniProtKB-KW"/>
</dbReference>
<reference evidence="13" key="1">
    <citation type="submission" date="2016-06" db="EMBL/GenBank/DDBJ databases">
        <title>Draft genome sequence of Desulfoplanes formicivorans strain Pf12B.</title>
        <authorList>
            <person name="Watanabe M."/>
            <person name="Kojima H."/>
            <person name="Fukui M."/>
        </authorList>
    </citation>
    <scope>NUCLEOTIDE SEQUENCE [LARGE SCALE GENOMIC DNA]</scope>
    <source>
        <strain evidence="13">Pf12B</strain>
    </source>
</reference>
<evidence type="ECO:0000313" key="12">
    <source>
        <dbReference type="EMBL" id="GAU09438.1"/>
    </source>
</evidence>
<dbReference type="PROSITE" id="PS51643">
    <property type="entry name" value="HD_CAS3"/>
    <property type="match status" value="1"/>
</dbReference>
<feature type="domain" description="HD Cas3-type" evidence="11">
    <location>
        <begin position="12"/>
        <end position="169"/>
    </location>
</feature>
<sequence length="727" mass="82188">MKYYAHSSDNPDKSDWQRLEEHLQNVAALAASFAEVFGAGEWGRTAGLLHDAGKATHAFQRRLEGQPIRVNHSIFGARLSQELCGKLGLLMSYIIAGHHGGLPDGGIQEGQLHYRLKHERIPDVTKVLSAMECPVDLRLPFTRRPERPGLSLFFFVRMIFSCLTDADFLDTEAFCDPDRNAARTRTIIPQSDLGSLQKALNERLRMLEKQAVQSKVNMLRRSVLHDCRIAAEKKPGFFSLSVPTGGGKTLSSMAFALDHAVTHGLRRVIYAIPFTSIIEQNAQVFCSVFGRENVLEHHSNYKDKDTPEKQQYDRWRGLAVENWDAPVVVTTNVQFFESLFSNKPSRCRKLHNIARSVIVLDEAQAIPTEYLESCLCALRELVDHYGCSVVLCTATQPALDDESLCSRLQHVREIVFDSKKLYAELKRTEVKFEGALTDDQLSKRIARLKQVLCIVSTKAQARNVFELLPEQEGTFHLSTNMYPVHRRRVLDTIGHRLEKGLPCRVISTSLIEAGVDVDFPVVYRAMAGLDSIAQAAGRCNREGRMNGLGRVVVFEPEKPPRMPWLQRCASRAGETLRTLPAEDPLGLVAMRRYFELLYDVQDLDKKQIVKRLDTPVNKDLNFPFKEIAQDFRFIEDEGTAVIIPGEPETESLLQQLQFMDNPRSVLRRLQQYVVTVRSRELAKLYSDGAVEMIRGTYPVLRNMAAYSEHVGLCVDGGDVWHVDELIL</sequence>
<keyword evidence="6" id="KW-0378">Hydrolase</keyword>
<dbReference type="Pfam" id="PF00270">
    <property type="entry name" value="DEAD"/>
    <property type="match status" value="1"/>
</dbReference>